<evidence type="ECO:0000313" key="3">
    <source>
        <dbReference type="Proteomes" id="UP000000211"/>
    </source>
</evidence>
<feature type="domain" description="Globin-sensor" evidence="1">
    <location>
        <begin position="30"/>
        <end position="166"/>
    </location>
</feature>
<dbReference type="Proteomes" id="UP000000211">
    <property type="component" value="Plasmid pTHEOS01"/>
</dbReference>
<dbReference type="GO" id="GO:0020037">
    <property type="term" value="F:heme binding"/>
    <property type="evidence" value="ECO:0007669"/>
    <property type="project" value="InterPro"/>
</dbReference>
<proteinExistence type="predicted"/>
<dbReference type="CDD" id="cd14764">
    <property type="entry name" value="SSDgbs_2"/>
    <property type="match status" value="1"/>
</dbReference>
<dbReference type="RefSeq" id="WP_015065293.1">
    <property type="nucleotide sequence ID" value="NC_019387.1"/>
</dbReference>
<name>K7QWT6_THEOS</name>
<dbReference type="InterPro" id="IPR009050">
    <property type="entry name" value="Globin-like_sf"/>
</dbReference>
<dbReference type="EMBL" id="CP003250">
    <property type="protein sequence ID" value="AFV77296.1"/>
    <property type="molecule type" value="Genomic_DNA"/>
</dbReference>
<protein>
    <recommendedName>
        <fullName evidence="1">Globin-sensor domain-containing protein</fullName>
    </recommendedName>
</protein>
<accession>K7QWT6</accession>
<geneLocation type="plasmid" evidence="2 3">
    <name>pTHEOS01</name>
</geneLocation>
<dbReference type="SUPFAM" id="SSF46458">
    <property type="entry name" value="Globin-like"/>
    <property type="match status" value="1"/>
</dbReference>
<reference evidence="2 3" key="1">
    <citation type="journal article" date="2013" name="Genome Announc.">
        <title>Whole Genome Sequencing of Thermus oshimai JL-2 and Thermus thermophilus JL-18, Incomplete Denitrifiers from the United States Great Basin.</title>
        <authorList>
            <person name="Murugapiran S.K."/>
            <person name="Huntemann M."/>
            <person name="Wei C.L."/>
            <person name="Han J."/>
            <person name="Detter J.C."/>
            <person name="Han C.S."/>
            <person name="Erkkila T.H."/>
            <person name="Teshima H."/>
            <person name="Chen A."/>
            <person name="Kyrpides N."/>
            <person name="Mavrommatis K."/>
            <person name="Markowitz V."/>
            <person name="Szeto E."/>
            <person name="Ivanova N."/>
            <person name="Pagani I."/>
            <person name="Lam J."/>
            <person name="McDonald A.I."/>
            <person name="Dodsworth J.A."/>
            <person name="Pati A."/>
            <person name="Goodwin L."/>
            <person name="Peters L."/>
            <person name="Pitluck S."/>
            <person name="Woyke T."/>
            <person name="Hedlund B.P."/>
        </authorList>
    </citation>
    <scope>NUCLEOTIDE SEQUENCE</scope>
    <source>
        <strain evidence="2 3">JL-2</strain>
        <plasmid evidence="2">pTHEOS01</plasmid>
    </source>
</reference>
<dbReference type="GO" id="GO:0019825">
    <property type="term" value="F:oxygen binding"/>
    <property type="evidence" value="ECO:0007669"/>
    <property type="project" value="InterPro"/>
</dbReference>
<dbReference type="InterPro" id="IPR012292">
    <property type="entry name" value="Globin/Proto"/>
</dbReference>
<dbReference type="KEGG" id="tos:Theos_2307"/>
<dbReference type="HOGENOM" id="CLU_1408160_0_0_0"/>
<dbReference type="Gene3D" id="1.10.490.10">
    <property type="entry name" value="Globins"/>
    <property type="match status" value="1"/>
</dbReference>
<dbReference type="InterPro" id="IPR044398">
    <property type="entry name" value="Globin-sensor_dom"/>
</dbReference>
<dbReference type="Pfam" id="PF11563">
    <property type="entry name" value="Protoglobin"/>
    <property type="match status" value="1"/>
</dbReference>
<evidence type="ECO:0000313" key="2">
    <source>
        <dbReference type="EMBL" id="AFV77296.1"/>
    </source>
</evidence>
<evidence type="ECO:0000259" key="1">
    <source>
        <dbReference type="Pfam" id="PF11563"/>
    </source>
</evidence>
<dbReference type="AlphaFoldDB" id="K7QWT6"/>
<gene>
    <name evidence="2" type="ORF">Theos_2307</name>
</gene>
<keyword evidence="2" id="KW-0614">Plasmid</keyword>
<dbReference type="PATRIC" id="fig|751945.3.peg.2248"/>
<dbReference type="OrthoDB" id="187976at2"/>
<keyword evidence="3" id="KW-1185">Reference proteome</keyword>
<organism evidence="2 3">
    <name type="scientific">Thermus oshimai JL-2</name>
    <dbReference type="NCBI Taxonomy" id="751945"/>
    <lineage>
        <taxon>Bacteria</taxon>
        <taxon>Thermotogati</taxon>
        <taxon>Deinococcota</taxon>
        <taxon>Deinococci</taxon>
        <taxon>Thermales</taxon>
        <taxon>Thermaceae</taxon>
        <taxon>Thermus</taxon>
    </lineage>
</organism>
<sequence length="199" mass="22910">MTEKNLARFYAIAQGIWSQLPPSARFRPLEDGKVLTRHRAFLEGLVDELVQGFYDTLFAHPPTRAVFREGERPLREKTLRDWYLRTVQGPFNGQYFAWQALVGLVHVRRQVTNAMMAAMWNWLVERVVERAQAALPPEEAKALEGTWRRLGFTVAALIGEEYLDAYLEALAEARGEDPQAFRALAQREAERLLQELSPR</sequence>